<dbReference type="RefSeq" id="WP_311722667.1">
    <property type="nucleotide sequence ID" value="NZ_JAVRFD010000002.1"/>
</dbReference>
<evidence type="ECO:0000313" key="4">
    <source>
        <dbReference type="Proteomes" id="UP001180754"/>
    </source>
</evidence>
<keyword evidence="4" id="KW-1185">Reference proteome</keyword>
<dbReference type="EMBL" id="JAVRFD010000002">
    <property type="protein sequence ID" value="MDT0542322.1"/>
    <property type="molecule type" value="Genomic_DNA"/>
</dbReference>
<proteinExistence type="predicted"/>
<feature type="domain" description="DUF218" evidence="2">
    <location>
        <begin position="67"/>
        <end position="182"/>
    </location>
</feature>
<protein>
    <submittedName>
        <fullName evidence="3">ElyC/SanA/YdcF family protein</fullName>
    </submittedName>
</protein>
<gene>
    <name evidence="3" type="ORF">RND15_06260</name>
</gene>
<organism evidence="3 4">
    <name type="scientific">Streptomyces lonegramiae</name>
    <dbReference type="NCBI Taxonomy" id="3075524"/>
    <lineage>
        <taxon>Bacteria</taxon>
        <taxon>Bacillati</taxon>
        <taxon>Actinomycetota</taxon>
        <taxon>Actinomycetes</taxon>
        <taxon>Kitasatosporales</taxon>
        <taxon>Streptomycetaceae</taxon>
        <taxon>Streptomyces</taxon>
    </lineage>
</organism>
<reference evidence="3" key="1">
    <citation type="submission" date="2024-05" db="EMBL/GenBank/DDBJ databases">
        <title>30 novel species of actinomycetes from the DSMZ collection.</title>
        <authorList>
            <person name="Nouioui I."/>
        </authorList>
    </citation>
    <scope>NUCLEOTIDE SEQUENCE</scope>
    <source>
        <strain evidence="3">DSM 41529</strain>
    </source>
</reference>
<evidence type="ECO:0000313" key="3">
    <source>
        <dbReference type="EMBL" id="MDT0542322.1"/>
    </source>
</evidence>
<name>A0ABU2X920_9ACTN</name>
<comment type="caution">
    <text evidence="3">The sequence shown here is derived from an EMBL/GenBank/DDBJ whole genome shotgun (WGS) entry which is preliminary data.</text>
</comment>
<keyword evidence="1" id="KW-0812">Transmembrane</keyword>
<evidence type="ECO:0000259" key="2">
    <source>
        <dbReference type="Pfam" id="PF02698"/>
    </source>
</evidence>
<feature type="transmembrane region" description="Helical" evidence="1">
    <location>
        <begin position="30"/>
        <end position="48"/>
    </location>
</feature>
<dbReference type="Pfam" id="PF02698">
    <property type="entry name" value="DUF218"/>
    <property type="match status" value="1"/>
</dbReference>
<dbReference type="Proteomes" id="UP001180754">
    <property type="component" value="Unassembled WGS sequence"/>
</dbReference>
<evidence type="ECO:0000256" key="1">
    <source>
        <dbReference type="SAM" id="Phobius"/>
    </source>
</evidence>
<dbReference type="InterPro" id="IPR051599">
    <property type="entry name" value="Cell_Envelope_Assoc"/>
</dbReference>
<accession>A0ABU2X920</accession>
<dbReference type="PANTHER" id="PTHR30336">
    <property type="entry name" value="INNER MEMBRANE PROTEIN, PROBABLE PERMEASE"/>
    <property type="match status" value="1"/>
</dbReference>
<sequence>MGVGERVRIAVRAGRARLRLPRTRRGRRRAVQVVMALSVVALLPATWLRLSTDARVRTVADVPSAPVAVVFGAGLWNGEPSPYLAHRLDATAELYERGKVRAILVTGDNSRHGYDEPDAMRAYLVRHGVPDGRIVSDYAGFDTWDSCSRAERIFGVRRAVLISQDFHIRRALALCEAAGIDAYGVGVAEPRDATWLFGGAREAVAAGKAALDAAFKPDPQFLGPRERGIQKALEGEGSR</sequence>
<dbReference type="PANTHER" id="PTHR30336:SF6">
    <property type="entry name" value="INTEGRAL MEMBRANE PROTEIN"/>
    <property type="match status" value="1"/>
</dbReference>
<keyword evidence="1" id="KW-1133">Transmembrane helix</keyword>
<keyword evidence="1" id="KW-0472">Membrane</keyword>
<dbReference type="CDD" id="cd06259">
    <property type="entry name" value="YdcF-like"/>
    <property type="match status" value="1"/>
</dbReference>
<dbReference type="InterPro" id="IPR003848">
    <property type="entry name" value="DUF218"/>
</dbReference>